<reference evidence="2 3" key="1">
    <citation type="submission" date="2018-04" db="EMBL/GenBank/DDBJ databases">
        <authorList>
            <person name="Huttner S."/>
            <person name="Dainat J."/>
        </authorList>
    </citation>
    <scope>NUCLEOTIDE SEQUENCE [LARGE SCALE GENOMIC DNA]</scope>
</reference>
<feature type="compositionally biased region" description="Basic and acidic residues" evidence="1">
    <location>
        <begin position="65"/>
        <end position="75"/>
    </location>
</feature>
<feature type="region of interest" description="Disordered" evidence="1">
    <location>
        <begin position="54"/>
        <end position="84"/>
    </location>
</feature>
<sequence length="191" mass="21246">MGRPPGSVGRPQLKVEDLLRIQTLSRDARMGPTQISKITGYSLHQIKYALKKKTPTVGVRSGRPRKGEAPKKKQNAEPASVPAGRQDTVMGEANKLDNWNRLGNPSRLGKRARWVQMSQLLRLSLSLGSDWESLSMLNNDLSSNWGRDSHRRIINRRWRLSSEMGVEGAALVMPAPLRQGHFTFVGGGGRE</sequence>
<protein>
    <submittedName>
        <fullName evidence="2">41fc455c-081a-4931-8586-9686e6e9708c</fullName>
    </submittedName>
</protein>
<evidence type="ECO:0000313" key="3">
    <source>
        <dbReference type="Proteomes" id="UP000289323"/>
    </source>
</evidence>
<proteinExistence type="predicted"/>
<accession>A0A446BPF3</accession>
<organism evidence="2 3">
    <name type="scientific">Thermothielavioides terrestris</name>
    <dbReference type="NCBI Taxonomy" id="2587410"/>
    <lineage>
        <taxon>Eukaryota</taxon>
        <taxon>Fungi</taxon>
        <taxon>Dikarya</taxon>
        <taxon>Ascomycota</taxon>
        <taxon>Pezizomycotina</taxon>
        <taxon>Sordariomycetes</taxon>
        <taxon>Sordariomycetidae</taxon>
        <taxon>Sordariales</taxon>
        <taxon>Chaetomiaceae</taxon>
        <taxon>Thermothielavioides</taxon>
    </lineage>
</organism>
<evidence type="ECO:0000313" key="2">
    <source>
        <dbReference type="EMBL" id="SPQ24365.1"/>
    </source>
</evidence>
<name>A0A446BPF3_9PEZI</name>
<dbReference type="EMBL" id="OUUZ01000013">
    <property type="protein sequence ID" value="SPQ24365.1"/>
    <property type="molecule type" value="Genomic_DNA"/>
</dbReference>
<dbReference type="Proteomes" id="UP000289323">
    <property type="component" value="Unassembled WGS sequence"/>
</dbReference>
<dbReference type="AlphaFoldDB" id="A0A446BPF3"/>
<evidence type="ECO:0000256" key="1">
    <source>
        <dbReference type="SAM" id="MobiDB-lite"/>
    </source>
</evidence>
<gene>
    <name evidence="2" type="ORF">TT172_LOCUS6784</name>
</gene>